<evidence type="ECO:0000313" key="3">
    <source>
        <dbReference type="EMBL" id="CAK0881585.1"/>
    </source>
</evidence>
<protein>
    <recommendedName>
        <fullName evidence="5">Leucine zipper with capping helix domain-containing protein</fullName>
    </recommendedName>
</protein>
<sequence>MREWLDQAAKENEQLDEETRAVMQELATARRVPEDKTQEEKELEKLESLIKEWDSENETGIDEFMRRMTAIAFRKAIRREGLKGPKSEDGSGTWRRRSASLTARTRGAPPRSGRSVRPWPGSTPSPAASAGSRPSGRGRTARRSGTGPLWECGRPGPGPRRTPRSSGAG</sequence>
<keyword evidence="4" id="KW-1185">Reference proteome</keyword>
<evidence type="ECO:0000256" key="1">
    <source>
        <dbReference type="SAM" id="Coils"/>
    </source>
</evidence>
<feature type="compositionally biased region" description="Low complexity" evidence="2">
    <location>
        <begin position="120"/>
        <end position="148"/>
    </location>
</feature>
<gene>
    <name evidence="3" type="ORF">PCOR1329_LOCUS64389</name>
</gene>
<reference evidence="3" key="1">
    <citation type="submission" date="2023-10" db="EMBL/GenBank/DDBJ databases">
        <authorList>
            <person name="Chen Y."/>
            <person name="Shah S."/>
            <person name="Dougan E. K."/>
            <person name="Thang M."/>
            <person name="Chan C."/>
        </authorList>
    </citation>
    <scope>NUCLEOTIDE SEQUENCE [LARGE SCALE GENOMIC DNA]</scope>
</reference>
<evidence type="ECO:0000256" key="2">
    <source>
        <dbReference type="SAM" id="MobiDB-lite"/>
    </source>
</evidence>
<evidence type="ECO:0000313" key="4">
    <source>
        <dbReference type="Proteomes" id="UP001189429"/>
    </source>
</evidence>
<comment type="caution">
    <text evidence="3">The sequence shown here is derived from an EMBL/GenBank/DDBJ whole genome shotgun (WGS) entry which is preliminary data.</text>
</comment>
<proteinExistence type="predicted"/>
<feature type="compositionally biased region" description="Basic and acidic residues" evidence="2">
    <location>
        <begin position="78"/>
        <end position="89"/>
    </location>
</feature>
<dbReference type="Proteomes" id="UP001189429">
    <property type="component" value="Unassembled WGS sequence"/>
</dbReference>
<accession>A0ABN9W621</accession>
<dbReference type="EMBL" id="CAUYUJ010018205">
    <property type="protein sequence ID" value="CAK0881585.1"/>
    <property type="molecule type" value="Genomic_DNA"/>
</dbReference>
<keyword evidence="1" id="KW-0175">Coiled coil</keyword>
<name>A0ABN9W621_9DINO</name>
<feature type="coiled-coil region" evidence="1">
    <location>
        <begin position="1"/>
        <end position="56"/>
    </location>
</feature>
<feature type="region of interest" description="Disordered" evidence="2">
    <location>
        <begin position="76"/>
        <end position="169"/>
    </location>
</feature>
<evidence type="ECO:0008006" key="5">
    <source>
        <dbReference type="Google" id="ProtNLM"/>
    </source>
</evidence>
<organism evidence="3 4">
    <name type="scientific">Prorocentrum cordatum</name>
    <dbReference type="NCBI Taxonomy" id="2364126"/>
    <lineage>
        <taxon>Eukaryota</taxon>
        <taxon>Sar</taxon>
        <taxon>Alveolata</taxon>
        <taxon>Dinophyceae</taxon>
        <taxon>Prorocentrales</taxon>
        <taxon>Prorocentraceae</taxon>
        <taxon>Prorocentrum</taxon>
    </lineage>
</organism>